<dbReference type="GO" id="GO:0043953">
    <property type="term" value="P:protein transport by the Tat complex"/>
    <property type="evidence" value="ECO:0007669"/>
    <property type="project" value="InterPro"/>
</dbReference>
<evidence type="ECO:0000256" key="8">
    <source>
        <dbReference type="ARBA" id="ARBA00023136"/>
    </source>
</evidence>
<reference evidence="10" key="1">
    <citation type="submission" date="2018-05" db="EMBL/GenBank/DDBJ databases">
        <authorList>
            <person name="Lanie J.A."/>
            <person name="Ng W.-L."/>
            <person name="Kazmierczak K.M."/>
            <person name="Andrzejewski T.M."/>
            <person name="Davidsen T.M."/>
            <person name="Wayne K.J."/>
            <person name="Tettelin H."/>
            <person name="Glass J.I."/>
            <person name="Rusch D."/>
            <person name="Podicherti R."/>
            <person name="Tsui H.-C.T."/>
            <person name="Winkler M.E."/>
        </authorList>
    </citation>
    <scope>NUCLEOTIDE SEQUENCE</scope>
</reference>
<dbReference type="AlphaFoldDB" id="A0A381WF51"/>
<evidence type="ECO:0000256" key="2">
    <source>
        <dbReference type="ARBA" id="ARBA00022448"/>
    </source>
</evidence>
<evidence type="ECO:0000256" key="5">
    <source>
        <dbReference type="ARBA" id="ARBA00022927"/>
    </source>
</evidence>
<sequence>MSFGVTELLIVLAIVIIIFGAKRIKNLGPDLGSAIKGFRSALSDNNNDDENANTDSTDAGVVENVSSE</sequence>
<protein>
    <recommendedName>
        <fullName evidence="11">Sec-independent protein translocase protein TatA</fullName>
    </recommendedName>
</protein>
<feature type="non-terminal residue" evidence="10">
    <location>
        <position position="68"/>
    </location>
</feature>
<organism evidence="10">
    <name type="scientific">marine metagenome</name>
    <dbReference type="NCBI Taxonomy" id="408172"/>
    <lineage>
        <taxon>unclassified sequences</taxon>
        <taxon>metagenomes</taxon>
        <taxon>ecological metagenomes</taxon>
    </lineage>
</organism>
<dbReference type="GO" id="GO:0005886">
    <property type="term" value="C:plasma membrane"/>
    <property type="evidence" value="ECO:0007669"/>
    <property type="project" value="UniProtKB-SubCell"/>
</dbReference>
<keyword evidence="3" id="KW-1003">Cell membrane</keyword>
<comment type="subcellular location">
    <subcellularLocation>
        <location evidence="1">Cell membrane</location>
        <topology evidence="1">Single-pass membrane protein</topology>
    </subcellularLocation>
</comment>
<dbReference type="PANTHER" id="PTHR42982:SF1">
    <property type="entry name" value="SEC-INDEPENDENT PROTEIN TRANSLOCASE PROTEIN TATA"/>
    <property type="match status" value="1"/>
</dbReference>
<evidence type="ECO:0000256" key="6">
    <source>
        <dbReference type="ARBA" id="ARBA00022989"/>
    </source>
</evidence>
<dbReference type="HAMAP" id="MF_00236">
    <property type="entry name" value="TatA_E"/>
    <property type="match status" value="1"/>
</dbReference>
<feature type="region of interest" description="Disordered" evidence="9">
    <location>
        <begin position="44"/>
        <end position="68"/>
    </location>
</feature>
<keyword evidence="6" id="KW-1133">Transmembrane helix</keyword>
<keyword evidence="7" id="KW-0811">Translocation</keyword>
<evidence type="ECO:0000256" key="1">
    <source>
        <dbReference type="ARBA" id="ARBA00004162"/>
    </source>
</evidence>
<evidence type="ECO:0000256" key="4">
    <source>
        <dbReference type="ARBA" id="ARBA00022692"/>
    </source>
</evidence>
<evidence type="ECO:0000256" key="3">
    <source>
        <dbReference type="ARBA" id="ARBA00022475"/>
    </source>
</evidence>
<dbReference type="Pfam" id="PF02416">
    <property type="entry name" value="TatA_B_E"/>
    <property type="match status" value="1"/>
</dbReference>
<name>A0A381WF51_9ZZZZ</name>
<evidence type="ECO:0000256" key="9">
    <source>
        <dbReference type="SAM" id="MobiDB-lite"/>
    </source>
</evidence>
<dbReference type="NCBIfam" id="TIGR01411">
    <property type="entry name" value="tatAE"/>
    <property type="match status" value="1"/>
</dbReference>
<keyword evidence="2" id="KW-0813">Transport</keyword>
<proteinExistence type="inferred from homology"/>
<dbReference type="EMBL" id="UINC01011490">
    <property type="protein sequence ID" value="SVA50688.1"/>
    <property type="molecule type" value="Genomic_DNA"/>
</dbReference>
<dbReference type="InterPro" id="IPR006312">
    <property type="entry name" value="TatA/E"/>
</dbReference>
<gene>
    <name evidence="10" type="ORF">METZ01_LOCUS103542</name>
</gene>
<keyword evidence="8" id="KW-0472">Membrane</keyword>
<keyword evidence="5" id="KW-0653">Protein transport</keyword>
<dbReference type="Gene3D" id="1.20.5.3310">
    <property type="match status" value="1"/>
</dbReference>
<evidence type="ECO:0000256" key="7">
    <source>
        <dbReference type="ARBA" id="ARBA00023010"/>
    </source>
</evidence>
<dbReference type="PANTHER" id="PTHR42982">
    <property type="entry name" value="SEC-INDEPENDENT PROTEIN TRANSLOCASE PROTEIN TATA"/>
    <property type="match status" value="1"/>
</dbReference>
<keyword evidence="4" id="KW-0812">Transmembrane</keyword>
<evidence type="ECO:0008006" key="11">
    <source>
        <dbReference type="Google" id="ProtNLM"/>
    </source>
</evidence>
<evidence type="ECO:0000313" key="10">
    <source>
        <dbReference type="EMBL" id="SVA50688.1"/>
    </source>
</evidence>
<dbReference type="InterPro" id="IPR003369">
    <property type="entry name" value="TatA/B/E"/>
</dbReference>
<accession>A0A381WF51</accession>